<dbReference type="Pfam" id="PF01774">
    <property type="entry name" value="UreD"/>
    <property type="match status" value="1"/>
</dbReference>
<proteinExistence type="predicted"/>
<reference evidence="2 3" key="1">
    <citation type="submission" date="2023-07" db="EMBL/GenBank/DDBJ databases">
        <title>Genomic Encyclopedia of Type Strains, Phase IV (KMG-IV): sequencing the most valuable type-strain genomes for metagenomic binning, comparative biology and taxonomic classification.</title>
        <authorList>
            <person name="Goeker M."/>
        </authorList>
    </citation>
    <scope>NUCLEOTIDE SEQUENCE [LARGE SCALE GENOMIC DNA]</scope>
    <source>
        <strain evidence="2 3">DSM 17740</strain>
    </source>
</reference>
<evidence type="ECO:0000313" key="3">
    <source>
        <dbReference type="Proteomes" id="UP001232445"/>
    </source>
</evidence>
<dbReference type="Proteomes" id="UP001232445">
    <property type="component" value="Unassembled WGS sequence"/>
</dbReference>
<name>A0ABU0CQX8_9BACI</name>
<dbReference type="EMBL" id="JAUSUQ010000005">
    <property type="protein sequence ID" value="MDQ0338826.1"/>
    <property type="molecule type" value="Genomic_DNA"/>
</dbReference>
<dbReference type="InterPro" id="IPR002669">
    <property type="entry name" value="UreD"/>
</dbReference>
<sequence length="162" mass="19268">METYIQNGDIRDRQSLLTYLRHYLLWAEILAPGRLRHQERFAYHFVKIVFDVWKREGTSAEEWISHDSFSWDRNTGDIQGIGVLDGCLYLGTMWFFSPVAKQMDERLWHEKLQRPDMKAGVTRTEADGLHFRWLAADGLVLKQQMERVWHQLKEMVSATHQF</sequence>
<accession>A0ABU0CQX8</accession>
<gene>
    <name evidence="2" type="ORF">J2S00_001612</name>
</gene>
<comment type="caution">
    <text evidence="2">The sequence shown here is derived from an EMBL/GenBank/DDBJ whole genome shotgun (WGS) entry which is preliminary data.</text>
</comment>
<protein>
    <submittedName>
        <fullName evidence="2">Urease accessory protein UreH</fullName>
    </submittedName>
</protein>
<keyword evidence="3" id="KW-1185">Reference proteome</keyword>
<evidence type="ECO:0000313" key="2">
    <source>
        <dbReference type="EMBL" id="MDQ0338826.1"/>
    </source>
</evidence>
<evidence type="ECO:0000256" key="1">
    <source>
        <dbReference type="ARBA" id="ARBA00023186"/>
    </source>
</evidence>
<keyword evidence="1" id="KW-0143">Chaperone</keyword>
<organism evidence="2 3">
    <name type="scientific">Caldalkalibacillus uzonensis</name>
    <dbReference type="NCBI Taxonomy" id="353224"/>
    <lineage>
        <taxon>Bacteria</taxon>
        <taxon>Bacillati</taxon>
        <taxon>Bacillota</taxon>
        <taxon>Bacilli</taxon>
        <taxon>Bacillales</taxon>
        <taxon>Bacillaceae</taxon>
        <taxon>Caldalkalibacillus</taxon>
    </lineage>
</organism>
<dbReference type="RefSeq" id="WP_307337823.1">
    <property type="nucleotide sequence ID" value="NZ_JAUSUQ010000005.1"/>
</dbReference>